<name>A0A6A0GU53_HYAAZ</name>
<dbReference type="GO" id="GO:0006508">
    <property type="term" value="P:proteolysis"/>
    <property type="evidence" value="ECO:0007669"/>
    <property type="project" value="InterPro"/>
</dbReference>
<dbReference type="GO" id="GO:0016020">
    <property type="term" value="C:membrane"/>
    <property type="evidence" value="ECO:0007669"/>
    <property type="project" value="TreeGrafter"/>
</dbReference>
<dbReference type="PANTHER" id="PTHR11533:SF299">
    <property type="entry name" value="AMINOPEPTIDASE"/>
    <property type="match status" value="1"/>
</dbReference>
<dbReference type="SUPFAM" id="SSF63737">
    <property type="entry name" value="Leukotriene A4 hydrolase N-terminal domain"/>
    <property type="match status" value="1"/>
</dbReference>
<proteinExistence type="predicted"/>
<dbReference type="GO" id="GO:0005737">
    <property type="term" value="C:cytoplasm"/>
    <property type="evidence" value="ECO:0007669"/>
    <property type="project" value="TreeGrafter"/>
</dbReference>
<sequence>MRRGSNYTLFLEYNIALNEGLDGVYLSSYTIDAQKRYLAATHFEPTSARAAFPCFDEPHLKARFELSIVRERSYFALFNMPLRASSPVQGSSLMRDEFDVSVEMSTYLVCFVVCDFAKVSNKTNNNVTVSVYAPANIIHQADYALHASITLLEYYHEFFTVPYPLPKLGECIATLP</sequence>
<dbReference type="SUPFAM" id="SSF55486">
    <property type="entry name" value="Metalloproteases ('zincins'), catalytic domain"/>
    <property type="match status" value="1"/>
</dbReference>
<dbReference type="GO" id="GO:0043171">
    <property type="term" value="P:peptide catabolic process"/>
    <property type="evidence" value="ECO:0007669"/>
    <property type="project" value="TreeGrafter"/>
</dbReference>
<dbReference type="InterPro" id="IPR042097">
    <property type="entry name" value="Aminopeptidase_N-like_N_sf"/>
</dbReference>
<dbReference type="GO" id="GO:0008270">
    <property type="term" value="F:zinc ion binding"/>
    <property type="evidence" value="ECO:0007669"/>
    <property type="project" value="TreeGrafter"/>
</dbReference>
<dbReference type="Gene3D" id="3.30.2010.30">
    <property type="match status" value="1"/>
</dbReference>
<organism evidence="2">
    <name type="scientific">Hyalella azteca</name>
    <name type="common">Amphipod</name>
    <dbReference type="NCBI Taxonomy" id="294128"/>
    <lineage>
        <taxon>Eukaryota</taxon>
        <taxon>Metazoa</taxon>
        <taxon>Ecdysozoa</taxon>
        <taxon>Arthropoda</taxon>
        <taxon>Crustacea</taxon>
        <taxon>Multicrustacea</taxon>
        <taxon>Malacostraca</taxon>
        <taxon>Eumalacostraca</taxon>
        <taxon>Peracarida</taxon>
        <taxon>Amphipoda</taxon>
        <taxon>Senticaudata</taxon>
        <taxon>Talitrida</taxon>
        <taxon>Talitroidea</taxon>
        <taxon>Hyalellidae</taxon>
        <taxon>Hyalella</taxon>
    </lineage>
</organism>
<dbReference type="InterPro" id="IPR050344">
    <property type="entry name" value="Peptidase_M1_aminopeptidases"/>
</dbReference>
<dbReference type="GO" id="GO:0070006">
    <property type="term" value="F:metalloaminopeptidase activity"/>
    <property type="evidence" value="ECO:0007669"/>
    <property type="project" value="TreeGrafter"/>
</dbReference>
<accession>A0A6A0GU53</accession>
<dbReference type="Gene3D" id="2.60.40.1730">
    <property type="entry name" value="tricorn interacting facor f3 domain"/>
    <property type="match status" value="1"/>
</dbReference>
<comment type="caution">
    <text evidence="2">The sequence shown here is derived from an EMBL/GenBank/DDBJ whole genome shotgun (WGS) entry which is preliminary data.</text>
</comment>
<reference evidence="2" key="2">
    <citation type="journal article" date="2018" name="Environ. Sci. Technol.">
        <title>The Toxicogenome of Hyalella azteca: A Model for Sediment Ecotoxicology and Evolutionary Toxicology.</title>
        <authorList>
            <person name="Poynton H.C."/>
            <person name="Hasenbein S."/>
            <person name="Benoit J.B."/>
            <person name="Sepulveda M.S."/>
            <person name="Poelchau M.F."/>
            <person name="Hughes D.S.T."/>
            <person name="Murali S.C."/>
            <person name="Chen S."/>
            <person name="Glastad K.M."/>
            <person name="Goodisman M.A.D."/>
            <person name="Werren J.H."/>
            <person name="Vineis J.H."/>
            <person name="Bowen J.L."/>
            <person name="Friedrich M."/>
            <person name="Jones J."/>
            <person name="Robertson H.M."/>
            <person name="Feyereisen R."/>
            <person name="Mechler-Hickson A."/>
            <person name="Mathers N."/>
            <person name="Lee C.E."/>
            <person name="Colbourne J.K."/>
            <person name="Biales A."/>
            <person name="Johnston J.S."/>
            <person name="Wellborn G.A."/>
            <person name="Rosendale A.J."/>
            <person name="Cridge A.G."/>
            <person name="Munoz-Torres M.C."/>
            <person name="Bain P.A."/>
            <person name="Manny A.R."/>
            <person name="Major K.M."/>
            <person name="Lambert F.N."/>
            <person name="Vulpe C.D."/>
            <person name="Tuck P."/>
            <person name="Blalock B.J."/>
            <person name="Lin Y.Y."/>
            <person name="Smith M.E."/>
            <person name="Ochoa-Acuna H."/>
            <person name="Chen M.M."/>
            <person name="Childers C.P."/>
            <person name="Qu J."/>
            <person name="Dugan S."/>
            <person name="Lee S.L."/>
            <person name="Chao H."/>
            <person name="Dinh H."/>
            <person name="Han Y."/>
            <person name="Doddapaneni H."/>
            <person name="Worley K.C."/>
            <person name="Muzny D.M."/>
            <person name="Gibbs R.A."/>
            <person name="Richards S."/>
        </authorList>
    </citation>
    <scope>NUCLEOTIDE SEQUENCE</scope>
    <source>
        <strain evidence="2">HAZT.00-mixed</strain>
        <tissue evidence="2">Whole organism</tissue>
    </source>
</reference>
<dbReference type="InterPro" id="IPR045357">
    <property type="entry name" value="Aminopeptidase_N-like_N"/>
</dbReference>
<dbReference type="Pfam" id="PF17900">
    <property type="entry name" value="Peptidase_M1_N"/>
    <property type="match status" value="1"/>
</dbReference>
<evidence type="ECO:0000259" key="1">
    <source>
        <dbReference type="Pfam" id="PF17900"/>
    </source>
</evidence>
<dbReference type="InterPro" id="IPR001930">
    <property type="entry name" value="Peptidase_M1"/>
</dbReference>
<protein>
    <recommendedName>
        <fullName evidence="1">Aminopeptidase N-like N-terminal domain-containing protein</fullName>
    </recommendedName>
</protein>
<dbReference type="Proteomes" id="UP000711488">
    <property type="component" value="Unassembled WGS sequence"/>
</dbReference>
<gene>
    <name evidence="2" type="ORF">HAZT_HAZT000827</name>
</gene>
<dbReference type="PANTHER" id="PTHR11533">
    <property type="entry name" value="PROTEASE M1 ZINC METALLOPROTEASE"/>
    <property type="match status" value="1"/>
</dbReference>
<dbReference type="GO" id="GO:0042277">
    <property type="term" value="F:peptide binding"/>
    <property type="evidence" value="ECO:0007669"/>
    <property type="project" value="TreeGrafter"/>
</dbReference>
<dbReference type="EMBL" id="JQDR03014139">
    <property type="protein sequence ID" value="KAA0188601.1"/>
    <property type="molecule type" value="Genomic_DNA"/>
</dbReference>
<dbReference type="AlphaFoldDB" id="A0A6A0GU53"/>
<reference evidence="2" key="1">
    <citation type="submission" date="2014-08" db="EMBL/GenBank/DDBJ databases">
        <authorList>
            <person name="Murali S."/>
            <person name="Richards S."/>
            <person name="Bandaranaike D."/>
            <person name="Bellair M."/>
            <person name="Blankenburg K."/>
            <person name="Chao H."/>
            <person name="Dinh H."/>
            <person name="Doddapaneni H."/>
            <person name="Dugan-Rocha S."/>
            <person name="Elkadiri S."/>
            <person name="Gnanaolivu R."/>
            <person name="Hughes D."/>
            <person name="Lee S."/>
            <person name="Li M."/>
            <person name="Ming W."/>
            <person name="Munidasa M."/>
            <person name="Muniz J."/>
            <person name="Nguyen L."/>
            <person name="Osuji N."/>
            <person name="Pu L.-L."/>
            <person name="Puazo M."/>
            <person name="Skinner E."/>
            <person name="Qu C."/>
            <person name="Quiroz J."/>
            <person name="Raj R."/>
            <person name="Weissenberger G."/>
            <person name="Xin Y."/>
            <person name="Zou X."/>
            <person name="Han Y."/>
            <person name="Worley K."/>
            <person name="Muzny D."/>
            <person name="Gibbs R."/>
        </authorList>
    </citation>
    <scope>NUCLEOTIDE SEQUENCE</scope>
    <source>
        <strain evidence="2">HAZT.00-mixed</strain>
        <tissue evidence="2">Whole organism</tissue>
    </source>
</reference>
<dbReference type="GO" id="GO:0005615">
    <property type="term" value="C:extracellular space"/>
    <property type="evidence" value="ECO:0007669"/>
    <property type="project" value="TreeGrafter"/>
</dbReference>
<reference evidence="2" key="3">
    <citation type="submission" date="2019-06" db="EMBL/GenBank/DDBJ databases">
        <authorList>
            <person name="Poynton C."/>
            <person name="Hasenbein S."/>
            <person name="Benoit J.B."/>
            <person name="Sepulveda M.S."/>
            <person name="Poelchau M.F."/>
            <person name="Murali S.C."/>
            <person name="Chen S."/>
            <person name="Glastad K.M."/>
            <person name="Werren J.H."/>
            <person name="Vineis J.H."/>
            <person name="Bowen J.L."/>
            <person name="Friedrich M."/>
            <person name="Jones J."/>
            <person name="Robertson H.M."/>
            <person name="Feyereisen R."/>
            <person name="Mechler-Hickson A."/>
            <person name="Mathers N."/>
            <person name="Lee C.E."/>
            <person name="Colbourne J.K."/>
            <person name="Biales A."/>
            <person name="Johnston J.S."/>
            <person name="Wellborn G.A."/>
            <person name="Rosendale A.J."/>
            <person name="Cridge A.G."/>
            <person name="Munoz-Torres M.C."/>
            <person name="Bain P.A."/>
            <person name="Manny A.R."/>
            <person name="Major K.M."/>
            <person name="Lambert F.N."/>
            <person name="Vulpe C.D."/>
            <person name="Tuck P."/>
            <person name="Blalock B.J."/>
            <person name="Lin Y.-Y."/>
            <person name="Smith M.E."/>
            <person name="Ochoa-Acuna H."/>
            <person name="Chen M.-J.M."/>
            <person name="Childers C.P."/>
            <person name="Qu J."/>
            <person name="Dugan S."/>
            <person name="Lee S.L."/>
            <person name="Chao H."/>
            <person name="Dinh H."/>
            <person name="Han Y."/>
            <person name="Doddapaneni H."/>
            <person name="Worley K.C."/>
            <person name="Muzny D.M."/>
            <person name="Gibbs R.A."/>
            <person name="Richards S."/>
        </authorList>
    </citation>
    <scope>NUCLEOTIDE SEQUENCE</scope>
    <source>
        <strain evidence="2">HAZT.00-mixed</strain>
        <tissue evidence="2">Whole organism</tissue>
    </source>
</reference>
<evidence type="ECO:0000313" key="2">
    <source>
        <dbReference type="EMBL" id="KAA0188601.1"/>
    </source>
</evidence>
<feature type="domain" description="Aminopeptidase N-like N-terminal" evidence="1">
    <location>
        <begin position="4"/>
        <end position="108"/>
    </location>
</feature>
<dbReference type="PRINTS" id="PR00756">
    <property type="entry name" value="ALADIPTASE"/>
</dbReference>